<sequence length="202" mass="21879">MKLHVFPPSPNSKKVMLVNAITGLAVPEEVVDITAGVQKAPAFLALNPNGRVPVLELDDGTTLWESNAIANRLAALADSPLWPGGDAQFDVLRWQFWEGCHWTPACARFADKYLFGNETADLEAAAAVFHPFARVLDDHLAGRDWLVGEAMSVADISVAMVVGLREACHYPIAGYDNILRWVGRIEALDAYRRVAGAAEAAA</sequence>
<dbReference type="SUPFAM" id="SSF47616">
    <property type="entry name" value="GST C-terminal domain-like"/>
    <property type="match status" value="1"/>
</dbReference>
<comment type="caution">
    <text evidence="3">The sequence shown here is derived from an EMBL/GenBank/DDBJ whole genome shotgun (WGS) entry which is preliminary data.</text>
</comment>
<proteinExistence type="predicted"/>
<dbReference type="RefSeq" id="WP_275566485.1">
    <property type="nucleotide sequence ID" value="NZ_JARGYC010000012.1"/>
</dbReference>
<dbReference type="PANTHER" id="PTHR44051:SF2">
    <property type="entry name" value="HYPOTHETICAL GLUTATHIONE S-TRANSFERASE LIKE PROTEIN"/>
    <property type="match status" value="1"/>
</dbReference>
<keyword evidence="4" id="KW-1185">Reference proteome</keyword>
<dbReference type="PROSITE" id="PS50404">
    <property type="entry name" value="GST_NTER"/>
    <property type="match status" value="1"/>
</dbReference>
<dbReference type="InterPro" id="IPR010987">
    <property type="entry name" value="Glutathione-S-Trfase_C-like"/>
</dbReference>
<feature type="domain" description="GST C-terminal" evidence="2">
    <location>
        <begin position="84"/>
        <end position="202"/>
    </location>
</feature>
<dbReference type="InterPro" id="IPR004045">
    <property type="entry name" value="Glutathione_S-Trfase_N"/>
</dbReference>
<feature type="domain" description="GST N-terminal" evidence="1">
    <location>
        <begin position="1"/>
        <end position="81"/>
    </location>
</feature>
<dbReference type="SFLD" id="SFLDS00019">
    <property type="entry name" value="Glutathione_Transferase_(cytos"/>
    <property type="match status" value="1"/>
</dbReference>
<evidence type="ECO:0000313" key="3">
    <source>
        <dbReference type="EMBL" id="MDF0600341.1"/>
    </source>
</evidence>
<dbReference type="PANTHER" id="PTHR44051">
    <property type="entry name" value="GLUTATHIONE S-TRANSFERASE-RELATED"/>
    <property type="match status" value="1"/>
</dbReference>
<dbReference type="Proteomes" id="UP001220964">
    <property type="component" value="Unassembled WGS sequence"/>
</dbReference>
<gene>
    <name evidence="3" type="ORF">P1J78_06340</name>
</gene>
<evidence type="ECO:0000259" key="2">
    <source>
        <dbReference type="PROSITE" id="PS50405"/>
    </source>
</evidence>
<dbReference type="PROSITE" id="PS50405">
    <property type="entry name" value="GST_CTER"/>
    <property type="match status" value="1"/>
</dbReference>
<accession>A0AAE3NQR2</accession>
<reference evidence="3" key="1">
    <citation type="submission" date="2023-03" db="EMBL/GenBank/DDBJ databases">
        <title>Multiphase analysis and comparison of six strains from genera Psychromarinibacter, Lutimaribacter, and Maritimibacter, including a novel species: Psychromarinibacter sediminicola sp. nov.</title>
        <authorList>
            <person name="Wang Y.-H."/>
            <person name="Ye M.-Q."/>
            <person name="Du Z.-J."/>
        </authorList>
    </citation>
    <scope>NUCLEOTIDE SEQUENCE</scope>
    <source>
        <strain evidence="3">C21-152</strain>
    </source>
</reference>
<dbReference type="SUPFAM" id="SSF52833">
    <property type="entry name" value="Thioredoxin-like"/>
    <property type="match status" value="1"/>
</dbReference>
<name>A0AAE3NQR2_9RHOB</name>
<dbReference type="AlphaFoldDB" id="A0AAE3NQR2"/>
<dbReference type="Pfam" id="PF13410">
    <property type="entry name" value="GST_C_2"/>
    <property type="match status" value="1"/>
</dbReference>
<evidence type="ECO:0000259" key="1">
    <source>
        <dbReference type="PROSITE" id="PS50404"/>
    </source>
</evidence>
<dbReference type="SFLD" id="SFLDG00358">
    <property type="entry name" value="Main_(cytGST)"/>
    <property type="match status" value="1"/>
</dbReference>
<dbReference type="InterPro" id="IPR036282">
    <property type="entry name" value="Glutathione-S-Trfase_C_sf"/>
</dbReference>
<protein>
    <submittedName>
        <fullName evidence="3">Glutathione S-transferase family protein</fullName>
    </submittedName>
</protein>
<evidence type="ECO:0000313" key="4">
    <source>
        <dbReference type="Proteomes" id="UP001220964"/>
    </source>
</evidence>
<organism evidence="3 4">
    <name type="scientific">Psychromarinibacter sediminicola</name>
    <dbReference type="NCBI Taxonomy" id="3033385"/>
    <lineage>
        <taxon>Bacteria</taxon>
        <taxon>Pseudomonadati</taxon>
        <taxon>Pseudomonadota</taxon>
        <taxon>Alphaproteobacteria</taxon>
        <taxon>Rhodobacterales</taxon>
        <taxon>Paracoccaceae</taxon>
        <taxon>Psychromarinibacter</taxon>
    </lineage>
</organism>
<dbReference type="EMBL" id="JARGYC010000012">
    <property type="protein sequence ID" value="MDF0600341.1"/>
    <property type="molecule type" value="Genomic_DNA"/>
</dbReference>
<dbReference type="InterPro" id="IPR040079">
    <property type="entry name" value="Glutathione_S-Trfase"/>
</dbReference>
<dbReference type="Pfam" id="PF13409">
    <property type="entry name" value="GST_N_2"/>
    <property type="match status" value="1"/>
</dbReference>
<dbReference type="InterPro" id="IPR036249">
    <property type="entry name" value="Thioredoxin-like_sf"/>
</dbReference>
<dbReference type="Gene3D" id="1.20.1050.10">
    <property type="match status" value="1"/>
</dbReference>
<dbReference type="Gene3D" id="3.40.30.10">
    <property type="entry name" value="Glutaredoxin"/>
    <property type="match status" value="1"/>
</dbReference>